<accession>A0A6N3F0N9</accession>
<protein>
    <submittedName>
        <fullName evidence="1">Uncharacterized protein</fullName>
    </submittedName>
</protein>
<sequence length="239" mass="27450">MAVKCPYCGDRGKEDGCPKCGKDIKKIVVPEKQKEYFIRKAEYALIPEEYIGKAWSKQLLIDSHPELDKDLLFKTFVDRLDKMHEAYRSGILPRKSAIIQAPARMSKEIFAYSCMQMCMNRGITVAPIIDTLDLKRLIVLSAENPNYRIYNIDYDRYINSTVCFVSVTSTDRFSDALPVIRSLMSKRARLGLPTIILSRYGLKDLCQDSFDQDYESLVEQSASANRLKYPVIISYSNRK</sequence>
<name>A0A6N3F0N9_9CLOT</name>
<evidence type="ECO:0000313" key="1">
    <source>
        <dbReference type="EMBL" id="VYU45554.1"/>
    </source>
</evidence>
<organism evidence="1">
    <name type="scientific">Clostridium paraputrificum</name>
    <dbReference type="NCBI Taxonomy" id="29363"/>
    <lineage>
        <taxon>Bacteria</taxon>
        <taxon>Bacillati</taxon>
        <taxon>Bacillota</taxon>
        <taxon>Clostridia</taxon>
        <taxon>Eubacteriales</taxon>
        <taxon>Clostridiaceae</taxon>
        <taxon>Clostridium</taxon>
    </lineage>
</organism>
<gene>
    <name evidence="1" type="ORF">CPLFYP93_02336</name>
</gene>
<dbReference type="AlphaFoldDB" id="A0A6N3F0N9"/>
<reference evidence="1" key="1">
    <citation type="submission" date="2019-11" db="EMBL/GenBank/DDBJ databases">
        <authorList>
            <person name="Feng L."/>
        </authorList>
    </citation>
    <scope>NUCLEOTIDE SEQUENCE</scope>
    <source>
        <strain evidence="1">CParaputrificumLFYP93</strain>
    </source>
</reference>
<dbReference type="RefSeq" id="WP_156561705.1">
    <property type="nucleotide sequence ID" value="NZ_CACRTV010000057.1"/>
</dbReference>
<proteinExistence type="predicted"/>
<dbReference type="EMBL" id="CACRTV010000057">
    <property type="protein sequence ID" value="VYU45554.1"/>
    <property type="molecule type" value="Genomic_DNA"/>
</dbReference>